<dbReference type="EC" id="3.6.1.7" evidence="2 5"/>
<reference evidence="9" key="1">
    <citation type="submission" date="2016-06" db="EMBL/GenBank/DDBJ databases">
        <authorList>
            <person name="Radolfova-Krizova L."/>
            <person name="Nemec A."/>
        </authorList>
    </citation>
    <scope>NUCLEOTIDE SEQUENCE [LARGE SCALE GENOMIC DNA]</scope>
    <source>
        <strain evidence="9">ANC 4275</strain>
    </source>
</reference>
<dbReference type="Proteomes" id="UP000185753">
    <property type="component" value="Unassembled WGS sequence"/>
</dbReference>
<evidence type="ECO:0000313" key="8">
    <source>
        <dbReference type="EMBL" id="OBX28969.1"/>
    </source>
</evidence>
<dbReference type="STRING" id="1443941.A9J31_14680"/>
<dbReference type="InterPro" id="IPR001792">
    <property type="entry name" value="Acylphosphatase-like_dom"/>
</dbReference>
<dbReference type="PANTHER" id="PTHR47268">
    <property type="entry name" value="ACYLPHOSPHATASE"/>
    <property type="match status" value="1"/>
</dbReference>
<dbReference type="Gene3D" id="3.30.70.100">
    <property type="match status" value="1"/>
</dbReference>
<evidence type="ECO:0000313" key="9">
    <source>
        <dbReference type="Proteomes" id="UP000185753"/>
    </source>
</evidence>
<comment type="similarity">
    <text evidence="1 6">Belongs to the acylphosphatase family.</text>
</comment>
<gene>
    <name evidence="8" type="ORF">A9J31_14680</name>
</gene>
<evidence type="ECO:0000256" key="6">
    <source>
        <dbReference type="RuleBase" id="RU004168"/>
    </source>
</evidence>
<evidence type="ECO:0000256" key="1">
    <source>
        <dbReference type="ARBA" id="ARBA00005614"/>
    </source>
</evidence>
<evidence type="ECO:0000256" key="4">
    <source>
        <dbReference type="ARBA" id="ARBA00047645"/>
    </source>
</evidence>
<dbReference type="OrthoDB" id="5295388at2"/>
<feature type="active site" evidence="5">
    <location>
        <position position="18"/>
    </location>
</feature>
<dbReference type="PROSITE" id="PS51160">
    <property type="entry name" value="ACYLPHOSPHATASE_3"/>
    <property type="match status" value="1"/>
</dbReference>
<keyword evidence="5" id="KW-0378">Hydrolase</keyword>
<dbReference type="RefSeq" id="WP_067763315.1">
    <property type="nucleotide sequence ID" value="NZ_JBLZYA010000014.1"/>
</dbReference>
<dbReference type="Pfam" id="PF00708">
    <property type="entry name" value="Acylphosphatase"/>
    <property type="match status" value="1"/>
</dbReference>
<evidence type="ECO:0000259" key="7">
    <source>
        <dbReference type="PROSITE" id="PS51160"/>
    </source>
</evidence>
<dbReference type="PANTHER" id="PTHR47268:SF4">
    <property type="entry name" value="ACYLPHOSPHATASE"/>
    <property type="match status" value="1"/>
</dbReference>
<evidence type="ECO:0000256" key="2">
    <source>
        <dbReference type="ARBA" id="ARBA00012150"/>
    </source>
</evidence>
<dbReference type="InterPro" id="IPR020456">
    <property type="entry name" value="Acylphosphatase"/>
</dbReference>
<dbReference type="SUPFAM" id="SSF54975">
    <property type="entry name" value="Acylphosphatase/BLUF domain-like"/>
    <property type="match status" value="1"/>
</dbReference>
<keyword evidence="9" id="KW-1185">Reference proteome</keyword>
<dbReference type="InterPro" id="IPR017968">
    <property type="entry name" value="Acylphosphatase_CS"/>
</dbReference>
<evidence type="ECO:0000256" key="3">
    <source>
        <dbReference type="ARBA" id="ARBA00015991"/>
    </source>
</evidence>
<feature type="active site" evidence="5">
    <location>
        <position position="36"/>
    </location>
</feature>
<organism evidence="8 9">
    <name type="scientific">Acinetobacter gandensis</name>
    <dbReference type="NCBI Taxonomy" id="1443941"/>
    <lineage>
        <taxon>Bacteria</taxon>
        <taxon>Pseudomonadati</taxon>
        <taxon>Pseudomonadota</taxon>
        <taxon>Gammaproteobacteria</taxon>
        <taxon>Moraxellales</taxon>
        <taxon>Moraxellaceae</taxon>
        <taxon>Acinetobacter</taxon>
    </lineage>
</organism>
<comment type="caution">
    <text evidence="8">The sequence shown here is derived from an EMBL/GenBank/DDBJ whole genome shotgun (WGS) entry which is preliminary data.</text>
</comment>
<comment type="catalytic activity">
    <reaction evidence="4 5">
        <text>an acyl phosphate + H2O = a carboxylate + phosphate + H(+)</text>
        <dbReference type="Rhea" id="RHEA:14965"/>
        <dbReference type="ChEBI" id="CHEBI:15377"/>
        <dbReference type="ChEBI" id="CHEBI:15378"/>
        <dbReference type="ChEBI" id="CHEBI:29067"/>
        <dbReference type="ChEBI" id="CHEBI:43474"/>
        <dbReference type="ChEBI" id="CHEBI:59918"/>
        <dbReference type="EC" id="3.6.1.7"/>
    </reaction>
</comment>
<name>A0A1A7RBT8_9GAMM</name>
<dbReference type="InterPro" id="IPR036046">
    <property type="entry name" value="Acylphosphatase-like_dom_sf"/>
</dbReference>
<protein>
    <recommendedName>
        <fullName evidence="3 5">acylphosphatase</fullName>
        <ecNumber evidence="2 5">3.6.1.7</ecNumber>
    </recommendedName>
</protein>
<dbReference type="PROSITE" id="PS00151">
    <property type="entry name" value="ACYLPHOSPHATASE_2"/>
    <property type="match status" value="1"/>
</dbReference>
<evidence type="ECO:0000256" key="5">
    <source>
        <dbReference type="PROSITE-ProRule" id="PRU00520"/>
    </source>
</evidence>
<dbReference type="AlphaFoldDB" id="A0A1A7RBT8"/>
<feature type="domain" description="Acylphosphatase-like" evidence="7">
    <location>
        <begin position="3"/>
        <end position="91"/>
    </location>
</feature>
<proteinExistence type="inferred from homology"/>
<dbReference type="EMBL" id="LZDS01000014">
    <property type="protein sequence ID" value="OBX28969.1"/>
    <property type="molecule type" value="Genomic_DNA"/>
</dbReference>
<sequence length="91" mass="10406">MHAVKLLIQGKVQGVGYRRWFEQQAIKLELNGYVKNLTTGEVEALVIGTEEAIHKIIKHSLVGPLRANVTKIDQHVIPMHELDYSDFKMIR</sequence>
<accession>A0A1A7RBT8</accession>
<dbReference type="GO" id="GO:0003998">
    <property type="term" value="F:acylphosphatase activity"/>
    <property type="evidence" value="ECO:0007669"/>
    <property type="project" value="UniProtKB-EC"/>
</dbReference>